<dbReference type="EMBL" id="BARS01030854">
    <property type="protein sequence ID" value="GAG26360.1"/>
    <property type="molecule type" value="Genomic_DNA"/>
</dbReference>
<protein>
    <submittedName>
        <fullName evidence="1">Uncharacterized protein</fullName>
    </submittedName>
</protein>
<name>X0W6Z8_9ZZZZ</name>
<reference evidence="1" key="1">
    <citation type="journal article" date="2014" name="Front. Microbiol.">
        <title>High frequency of phylogenetically diverse reductive dehalogenase-homologous genes in deep subseafloor sedimentary metagenomes.</title>
        <authorList>
            <person name="Kawai M."/>
            <person name="Futagami T."/>
            <person name="Toyoda A."/>
            <person name="Takaki Y."/>
            <person name="Nishi S."/>
            <person name="Hori S."/>
            <person name="Arai W."/>
            <person name="Tsubouchi T."/>
            <person name="Morono Y."/>
            <person name="Uchiyama I."/>
            <person name="Ito T."/>
            <person name="Fujiyama A."/>
            <person name="Inagaki F."/>
            <person name="Takami H."/>
        </authorList>
    </citation>
    <scope>NUCLEOTIDE SEQUENCE</scope>
    <source>
        <strain evidence="1">Expedition CK06-06</strain>
    </source>
</reference>
<organism evidence="1">
    <name type="scientific">marine sediment metagenome</name>
    <dbReference type="NCBI Taxonomy" id="412755"/>
    <lineage>
        <taxon>unclassified sequences</taxon>
        <taxon>metagenomes</taxon>
        <taxon>ecological metagenomes</taxon>
    </lineage>
</organism>
<dbReference type="AlphaFoldDB" id="X0W6Z8"/>
<sequence>MIKKPEVEKKRCYHEYIETKKGWRCKYCGRKTTPSLRILKYLKKVNKPDVIINRR</sequence>
<proteinExistence type="predicted"/>
<comment type="caution">
    <text evidence="1">The sequence shown here is derived from an EMBL/GenBank/DDBJ whole genome shotgun (WGS) entry which is preliminary data.</text>
</comment>
<accession>X0W6Z8</accession>
<gene>
    <name evidence="1" type="ORF">S01H1_48069</name>
</gene>
<evidence type="ECO:0000313" key="1">
    <source>
        <dbReference type="EMBL" id="GAG26360.1"/>
    </source>
</evidence>